<name>A0ABN7VT79_GIGMA</name>
<organism evidence="2 3">
    <name type="scientific">Gigaspora margarita</name>
    <dbReference type="NCBI Taxonomy" id="4874"/>
    <lineage>
        <taxon>Eukaryota</taxon>
        <taxon>Fungi</taxon>
        <taxon>Fungi incertae sedis</taxon>
        <taxon>Mucoromycota</taxon>
        <taxon>Glomeromycotina</taxon>
        <taxon>Glomeromycetes</taxon>
        <taxon>Diversisporales</taxon>
        <taxon>Gigasporaceae</taxon>
        <taxon>Gigaspora</taxon>
    </lineage>
</organism>
<feature type="domain" description="Retrotransposon gag" evidence="1">
    <location>
        <begin position="9"/>
        <end position="77"/>
    </location>
</feature>
<sequence>SKDESEKNKSFYHLLVDQFAPSEKQHHWQLELNSLTQQEHKRVDAYATKFKKLLNCINTNNCLPAAYVVKMFLGGLKGMNVALVTVATPKSLSDAVAAARRVEAGNYYGRHNAEMAKQVRVGSELSDLKKRIDEMALNYTTLTSKIKDAPTIPKNKTNGTYIP</sequence>
<dbReference type="EMBL" id="CAJVQB010020671">
    <property type="protein sequence ID" value="CAG8795066.1"/>
    <property type="molecule type" value="Genomic_DNA"/>
</dbReference>
<dbReference type="InterPro" id="IPR005162">
    <property type="entry name" value="Retrotrans_gag_dom"/>
</dbReference>
<protein>
    <submittedName>
        <fullName evidence="2">34225_t:CDS:1</fullName>
    </submittedName>
</protein>
<keyword evidence="3" id="KW-1185">Reference proteome</keyword>
<comment type="caution">
    <text evidence="2">The sequence shown here is derived from an EMBL/GenBank/DDBJ whole genome shotgun (WGS) entry which is preliminary data.</text>
</comment>
<evidence type="ECO:0000313" key="2">
    <source>
        <dbReference type="EMBL" id="CAG8795066.1"/>
    </source>
</evidence>
<proteinExistence type="predicted"/>
<reference evidence="2 3" key="1">
    <citation type="submission" date="2021-06" db="EMBL/GenBank/DDBJ databases">
        <authorList>
            <person name="Kallberg Y."/>
            <person name="Tangrot J."/>
            <person name="Rosling A."/>
        </authorList>
    </citation>
    <scope>NUCLEOTIDE SEQUENCE [LARGE SCALE GENOMIC DNA]</scope>
    <source>
        <strain evidence="2 3">120-4 pot B 10/14</strain>
    </source>
</reference>
<accession>A0ABN7VT79</accession>
<dbReference type="Proteomes" id="UP000789901">
    <property type="component" value="Unassembled WGS sequence"/>
</dbReference>
<feature type="non-terminal residue" evidence="2">
    <location>
        <position position="1"/>
    </location>
</feature>
<dbReference type="Pfam" id="PF03732">
    <property type="entry name" value="Retrotrans_gag"/>
    <property type="match status" value="1"/>
</dbReference>
<gene>
    <name evidence="2" type="ORF">GMARGA_LOCUS21905</name>
</gene>
<evidence type="ECO:0000313" key="3">
    <source>
        <dbReference type="Proteomes" id="UP000789901"/>
    </source>
</evidence>
<evidence type="ECO:0000259" key="1">
    <source>
        <dbReference type="Pfam" id="PF03732"/>
    </source>
</evidence>